<feature type="compositionally biased region" description="Basic and acidic residues" evidence="1">
    <location>
        <begin position="54"/>
        <end position="65"/>
    </location>
</feature>
<gene>
    <name evidence="2" type="ORF">BN2614_LOCUS1</name>
</gene>
<feature type="compositionally biased region" description="Low complexity" evidence="1">
    <location>
        <begin position="43"/>
        <end position="53"/>
    </location>
</feature>
<feature type="compositionally biased region" description="Pro residues" evidence="1">
    <location>
        <begin position="66"/>
        <end position="76"/>
    </location>
</feature>
<keyword evidence="3" id="KW-1185">Reference proteome</keyword>
<proteinExistence type="predicted"/>
<accession>A0A9X9M5F2</accession>
<feature type="compositionally biased region" description="Basic residues" evidence="1">
    <location>
        <begin position="33"/>
        <end position="42"/>
    </location>
</feature>
<dbReference type="EMBL" id="CYRY02043073">
    <property type="protein sequence ID" value="VCX37202.1"/>
    <property type="molecule type" value="Genomic_DNA"/>
</dbReference>
<dbReference type="AlphaFoldDB" id="A0A9X9M5F2"/>
<name>A0A9X9M5F2_GULGU</name>
<feature type="region of interest" description="Disordered" evidence="1">
    <location>
        <begin position="1"/>
        <end position="78"/>
    </location>
</feature>
<reference evidence="2 3" key="1">
    <citation type="submission" date="2018-10" db="EMBL/GenBank/DDBJ databases">
        <authorList>
            <person name="Ekblom R."/>
            <person name="Jareborg N."/>
        </authorList>
    </citation>
    <scope>NUCLEOTIDE SEQUENCE [LARGE SCALE GENOMIC DNA]</scope>
    <source>
        <tissue evidence="2">Muscle</tissue>
    </source>
</reference>
<comment type="caution">
    <text evidence="2">The sequence shown here is derived from an EMBL/GenBank/DDBJ whole genome shotgun (WGS) entry which is preliminary data.</text>
</comment>
<evidence type="ECO:0000313" key="2">
    <source>
        <dbReference type="EMBL" id="VCX37202.1"/>
    </source>
</evidence>
<evidence type="ECO:0000256" key="1">
    <source>
        <dbReference type="SAM" id="MobiDB-lite"/>
    </source>
</evidence>
<feature type="non-terminal residue" evidence="2">
    <location>
        <position position="96"/>
    </location>
</feature>
<feature type="non-terminal residue" evidence="2">
    <location>
        <position position="1"/>
    </location>
</feature>
<organism evidence="2 3">
    <name type="scientific">Gulo gulo</name>
    <name type="common">Wolverine</name>
    <name type="synonym">Gluton</name>
    <dbReference type="NCBI Taxonomy" id="48420"/>
    <lineage>
        <taxon>Eukaryota</taxon>
        <taxon>Metazoa</taxon>
        <taxon>Chordata</taxon>
        <taxon>Craniata</taxon>
        <taxon>Vertebrata</taxon>
        <taxon>Euteleostomi</taxon>
        <taxon>Mammalia</taxon>
        <taxon>Eutheria</taxon>
        <taxon>Laurasiatheria</taxon>
        <taxon>Carnivora</taxon>
        <taxon>Caniformia</taxon>
        <taxon>Musteloidea</taxon>
        <taxon>Mustelidae</taxon>
        <taxon>Guloninae</taxon>
        <taxon>Gulo</taxon>
    </lineage>
</organism>
<evidence type="ECO:0000313" key="3">
    <source>
        <dbReference type="Proteomes" id="UP000269945"/>
    </source>
</evidence>
<dbReference type="Proteomes" id="UP000269945">
    <property type="component" value="Unassembled WGS sequence"/>
</dbReference>
<sequence length="96" mass="10544">PGSSSAGRRRRDSSARPRPPIGPSWSRPARQTERRRKPRRPRAQNNPAPCAARRGPERPAIKEPPPESAPPGPAAPAWPRLCLVPAVRGSRPRRPC</sequence>
<protein>
    <submittedName>
        <fullName evidence="2">Uncharacterized protein</fullName>
    </submittedName>
</protein>